<name>A0A9P1ILL1_9PELO</name>
<comment type="similarity">
    <text evidence="1">Belongs to the annexin family.</text>
</comment>
<dbReference type="AlphaFoldDB" id="A0A9P1ILL1"/>
<dbReference type="GO" id="GO:0012506">
    <property type="term" value="C:vesicle membrane"/>
    <property type="evidence" value="ECO:0007669"/>
    <property type="project" value="TreeGrafter"/>
</dbReference>
<keyword evidence="4" id="KW-1185">Reference proteome</keyword>
<dbReference type="EMBL" id="CANHGI010000004">
    <property type="protein sequence ID" value="CAI5447316.1"/>
    <property type="molecule type" value="Genomic_DNA"/>
</dbReference>
<feature type="signal peptide" evidence="2">
    <location>
        <begin position="1"/>
        <end position="16"/>
    </location>
</feature>
<reference evidence="3" key="1">
    <citation type="submission" date="2022-11" db="EMBL/GenBank/DDBJ databases">
        <authorList>
            <person name="Kikuchi T."/>
        </authorList>
    </citation>
    <scope>NUCLEOTIDE SEQUENCE</scope>
    <source>
        <strain evidence="3">PS1010</strain>
    </source>
</reference>
<dbReference type="GO" id="GO:0005634">
    <property type="term" value="C:nucleus"/>
    <property type="evidence" value="ECO:0007669"/>
    <property type="project" value="TreeGrafter"/>
</dbReference>
<dbReference type="GO" id="GO:0001786">
    <property type="term" value="F:phosphatidylserine binding"/>
    <property type="evidence" value="ECO:0007669"/>
    <property type="project" value="TreeGrafter"/>
</dbReference>
<evidence type="ECO:0000256" key="2">
    <source>
        <dbReference type="SAM" id="SignalP"/>
    </source>
</evidence>
<dbReference type="GO" id="GO:0005509">
    <property type="term" value="F:calcium ion binding"/>
    <property type="evidence" value="ECO:0007669"/>
    <property type="project" value="InterPro"/>
</dbReference>
<dbReference type="GO" id="GO:0005886">
    <property type="term" value="C:plasma membrane"/>
    <property type="evidence" value="ECO:0007669"/>
    <property type="project" value="TreeGrafter"/>
</dbReference>
<protein>
    <recommendedName>
        <fullName evidence="5">Galectin domain-containing protein</fullName>
    </recommendedName>
</protein>
<proteinExistence type="inferred from homology"/>
<feature type="chain" id="PRO_5040171241" description="Galectin domain-containing protein" evidence="2">
    <location>
        <begin position="17"/>
        <end position="1105"/>
    </location>
</feature>
<comment type="caution">
    <text evidence="3">The sequence shown here is derived from an EMBL/GenBank/DDBJ whole genome shotgun (WGS) entry which is preliminary data.</text>
</comment>
<sequence>MTIFLIFLFTFINSELIQPGFDPEELLKSYMNATQNEEYKTILTDDFAIYNCIGKLISGSDFNMEKLKKLTDDVSFREFEVISSDNQTGIFDVEIDYFGSTFEAIYIENEGWKIKSEQYKTCLEHLRPYHSSLLIDYQEIFAKKSQSLLGEYIKNIKIGQFPKHFEFMGDPNNTIILKYIEPLVKMIQEIPIIANNRYVIDGTSERDLRIFVSIDKKYIITLDVFVNENGKFEIKSEGYEEFSSKDLSIPWFTSAFIDYPETYKRLGFFFLNSEFKPNELLYKYINAMQNDEYKKVLTDDFAIYDCKGKIISGSDFNMEKLKKYTDDVSFRQFEIISSDNQTGKFDLKIEFYESTFEAIYINNEGWKIKSEKHKVCMVKLQPYHSSLLIDYDKIFLAVSESLLEEYINNIALGQFPKHKNFTIIGKSKNNINLTYINALVKLIGTIPIISKNRYIIDGSFETDRQIHVTIDEKINVALDVTLNENGNFEIKSEEHEENSNADSNIAWFTSAFIDYRKTHTRINEELVEKFKSAIRTRKMEDEVFSIKNIDISDIGQFTIFYSVIYQNIFGDVDEKQLVSVRNSEERLMEFQFVFKNNKFDLYFDGELTGPDYLDSLYKDKSYDLMVEYKNIMMADEIELQDLFNENFKSCECLKGCMDLAHFEKQLKKPGNIVDFGDWDDIEFFSIDKTNGDIKFMKNKKSKFIAKYNFDRKRYELIVEIRCGNDFENLIDWDDGYKPHYNMSYTWNNFEPEEPFITFGKGWMFDHKPSIIPYENFNMTADAIEVREALISDNDYKLLKIICRRSQSQREFIFLKYQSMYRVKLGDDLHFHLMDIHLDFTDNDFQLLMNVLLLTPPVFDAWSFSRAEFDAMFYTERFMILSEQEIKDVRKAFEYIQANLDSKIWIENSLFLPEIAPSRVYVRDAINLLMKGKRDQSLVTNKTKALEDARTIFEITNKMEVIENPGHYLNAEEKVILQIFIQSNLVQLRMVFKKFLELYGKTVRQTMGYIYSQQPHLQKFYNIIIDITQDRLEYLADKLESFKDSENIELDLIIFIVGNAERNLESVREVYDRRHPKENLVEFISNYVSGRFRDALIELVKGNRKQ</sequence>
<evidence type="ECO:0000256" key="1">
    <source>
        <dbReference type="ARBA" id="ARBA00007831"/>
    </source>
</evidence>
<dbReference type="OrthoDB" id="37886at2759"/>
<gene>
    <name evidence="3" type="ORF">CAMP_LOCUS9953</name>
</gene>
<dbReference type="InterPro" id="IPR037104">
    <property type="entry name" value="Annexin_sf"/>
</dbReference>
<keyword evidence="2" id="KW-0732">Signal</keyword>
<organism evidence="3 4">
    <name type="scientific">Caenorhabditis angaria</name>
    <dbReference type="NCBI Taxonomy" id="860376"/>
    <lineage>
        <taxon>Eukaryota</taxon>
        <taxon>Metazoa</taxon>
        <taxon>Ecdysozoa</taxon>
        <taxon>Nematoda</taxon>
        <taxon>Chromadorea</taxon>
        <taxon>Rhabditida</taxon>
        <taxon>Rhabditina</taxon>
        <taxon>Rhabditomorpha</taxon>
        <taxon>Rhabditoidea</taxon>
        <taxon>Rhabditidae</taxon>
        <taxon>Peloderinae</taxon>
        <taxon>Caenorhabditis</taxon>
    </lineage>
</organism>
<dbReference type="SUPFAM" id="SSF47874">
    <property type="entry name" value="Annexin"/>
    <property type="match status" value="1"/>
</dbReference>
<dbReference type="GO" id="GO:0005737">
    <property type="term" value="C:cytoplasm"/>
    <property type="evidence" value="ECO:0007669"/>
    <property type="project" value="TreeGrafter"/>
</dbReference>
<dbReference type="PANTHER" id="PTHR10502">
    <property type="entry name" value="ANNEXIN"/>
    <property type="match status" value="1"/>
</dbReference>
<dbReference type="GO" id="GO:0005544">
    <property type="term" value="F:calcium-dependent phospholipid binding"/>
    <property type="evidence" value="ECO:0007669"/>
    <property type="project" value="InterPro"/>
</dbReference>
<evidence type="ECO:0008006" key="5">
    <source>
        <dbReference type="Google" id="ProtNLM"/>
    </source>
</evidence>
<dbReference type="PANTHER" id="PTHR10502:SF102">
    <property type="entry name" value="ANNEXIN B11"/>
    <property type="match status" value="1"/>
</dbReference>
<evidence type="ECO:0000313" key="4">
    <source>
        <dbReference type="Proteomes" id="UP001152747"/>
    </source>
</evidence>
<accession>A0A9P1ILL1</accession>
<dbReference type="Gene3D" id="1.10.220.10">
    <property type="entry name" value="Annexin"/>
    <property type="match status" value="2"/>
</dbReference>
<evidence type="ECO:0000313" key="3">
    <source>
        <dbReference type="EMBL" id="CAI5447316.1"/>
    </source>
</evidence>
<dbReference type="Proteomes" id="UP001152747">
    <property type="component" value="Unassembled WGS sequence"/>
</dbReference>